<reference evidence="4" key="1">
    <citation type="submission" date="2016-06" db="EMBL/GenBank/DDBJ databases">
        <title>Draft genome sequence of Desulfoplanes formicivorans strain Pf12B.</title>
        <authorList>
            <person name="Watanabe M."/>
            <person name="Kojima H."/>
            <person name="Fukui M."/>
        </authorList>
    </citation>
    <scope>NUCLEOTIDE SEQUENCE [LARGE SCALE GENOMIC DNA]</scope>
    <source>
        <strain evidence="4">Pf12B</strain>
    </source>
</reference>
<dbReference type="InterPro" id="IPR024654">
    <property type="entry name" value="Calcineurin-like_PHP_lpxH"/>
</dbReference>
<dbReference type="PANTHER" id="PTHR42850">
    <property type="entry name" value="METALLOPHOSPHOESTERASE"/>
    <property type="match status" value="1"/>
</dbReference>
<organism evidence="3 4">
    <name type="scientific">Desulfoplanes formicivorans</name>
    <dbReference type="NCBI Taxonomy" id="1592317"/>
    <lineage>
        <taxon>Bacteria</taxon>
        <taxon>Pseudomonadati</taxon>
        <taxon>Thermodesulfobacteriota</taxon>
        <taxon>Desulfovibrionia</taxon>
        <taxon>Desulfovibrionales</taxon>
        <taxon>Desulfoplanaceae</taxon>
        <taxon>Desulfoplanes</taxon>
    </lineage>
</organism>
<dbReference type="GO" id="GO:0016791">
    <property type="term" value="F:phosphatase activity"/>
    <property type="evidence" value="ECO:0007669"/>
    <property type="project" value="TreeGrafter"/>
</dbReference>
<dbReference type="PIRSF" id="PIRSF000883">
    <property type="entry name" value="Pesterase_MJ0912"/>
    <property type="match status" value="1"/>
</dbReference>
<keyword evidence="4" id="KW-1185">Reference proteome</keyword>
<dbReference type="OrthoDB" id="9813918at2"/>
<evidence type="ECO:0000313" key="4">
    <source>
        <dbReference type="Proteomes" id="UP000095200"/>
    </source>
</evidence>
<dbReference type="STRING" id="1592317.DPF_1965"/>
<dbReference type="InterPro" id="IPR029052">
    <property type="entry name" value="Metallo-depent_PP-like"/>
</dbReference>
<dbReference type="RefSeq" id="WP_069859503.1">
    <property type="nucleotide sequence ID" value="NZ_BDFE01000017.1"/>
</dbReference>
<dbReference type="GO" id="GO:0005737">
    <property type="term" value="C:cytoplasm"/>
    <property type="evidence" value="ECO:0007669"/>
    <property type="project" value="TreeGrafter"/>
</dbReference>
<gene>
    <name evidence="3" type="ORF">DPF_1965</name>
</gene>
<name>A0A194AIT7_9BACT</name>
<dbReference type="CDD" id="cd00838">
    <property type="entry name" value="MPP_superfamily"/>
    <property type="match status" value="1"/>
</dbReference>
<evidence type="ECO:0000313" key="3">
    <source>
        <dbReference type="EMBL" id="GAU09243.1"/>
    </source>
</evidence>
<evidence type="ECO:0000256" key="1">
    <source>
        <dbReference type="ARBA" id="ARBA00008950"/>
    </source>
</evidence>
<dbReference type="InterPro" id="IPR011152">
    <property type="entry name" value="Pesterase_MJ0912"/>
</dbReference>
<dbReference type="EMBL" id="BDFE01000017">
    <property type="protein sequence ID" value="GAU09243.1"/>
    <property type="molecule type" value="Genomic_DNA"/>
</dbReference>
<sequence>MAIAVISDIHANLEALEAVLADIDQRGLSRIICLGDLVGYGPNPQEVVQRVRQRSILSVAGNHEMGVLSDRSLFWFNPKTRANVLRMREMLSEDAISFLATLPRSLVVDDALFVHGFPPRSPFVYLFQIQGETLAKRLAGLSHTPSFVGHTHELVLEGLHQGSVESRILHKGILSLDWEQCIVNVGSVGQPRDGDPSAKYVIWDKENATIEVCFVPYDARRTAAKINALGFPAYYGERLLG</sequence>
<proteinExistence type="inferred from homology"/>
<comment type="caution">
    <text evidence="3">The sequence shown here is derived from an EMBL/GenBank/DDBJ whole genome shotgun (WGS) entry which is preliminary data.</text>
</comment>
<dbReference type="AlphaFoldDB" id="A0A194AIT7"/>
<dbReference type="Proteomes" id="UP000095200">
    <property type="component" value="Unassembled WGS sequence"/>
</dbReference>
<dbReference type="PANTHER" id="PTHR42850:SF2">
    <property type="entry name" value="BLL5683 PROTEIN"/>
    <property type="match status" value="1"/>
</dbReference>
<accession>A0A194AIT7</accession>
<dbReference type="SUPFAM" id="SSF56300">
    <property type="entry name" value="Metallo-dependent phosphatases"/>
    <property type="match status" value="1"/>
</dbReference>
<dbReference type="InterPro" id="IPR050126">
    <property type="entry name" value="Ap4A_hydrolase"/>
</dbReference>
<dbReference type="Gene3D" id="3.60.21.10">
    <property type="match status" value="1"/>
</dbReference>
<dbReference type="Pfam" id="PF12850">
    <property type="entry name" value="Metallophos_2"/>
    <property type="match status" value="1"/>
</dbReference>
<feature type="domain" description="Calcineurin-like phosphoesterase" evidence="2">
    <location>
        <begin position="1"/>
        <end position="205"/>
    </location>
</feature>
<protein>
    <recommendedName>
        <fullName evidence="2">Calcineurin-like phosphoesterase domain-containing protein</fullName>
    </recommendedName>
</protein>
<evidence type="ECO:0000259" key="2">
    <source>
        <dbReference type="Pfam" id="PF12850"/>
    </source>
</evidence>
<comment type="similarity">
    <text evidence="1">Belongs to the metallophosphoesterase superfamily. YfcE family.</text>
</comment>